<sequence length="123" mass="13187">MVQFRKVCCGVVLDLEGVDVYNTTNPANPKVGVNGLAVPCTYSSRMAAFSTDGVADTKGGGGEVFDDLRRVAETRRGRTERLLRPAGCTRPHVGRVAFADPLLDGQQVHARSLVVEQQTGGDR</sequence>
<dbReference type="EMBL" id="LGRX02001911">
    <property type="protein sequence ID" value="KAK3285230.1"/>
    <property type="molecule type" value="Genomic_DNA"/>
</dbReference>
<proteinExistence type="predicted"/>
<reference evidence="1 2" key="1">
    <citation type="journal article" date="2015" name="Genome Biol. Evol.">
        <title>Comparative Genomics of a Bacterivorous Green Alga Reveals Evolutionary Causalities and Consequences of Phago-Mixotrophic Mode of Nutrition.</title>
        <authorList>
            <person name="Burns J.A."/>
            <person name="Paasch A."/>
            <person name="Narechania A."/>
            <person name="Kim E."/>
        </authorList>
    </citation>
    <scope>NUCLEOTIDE SEQUENCE [LARGE SCALE GENOMIC DNA]</scope>
    <source>
        <strain evidence="1 2">PLY_AMNH</strain>
    </source>
</reference>
<dbReference type="Proteomes" id="UP001190700">
    <property type="component" value="Unassembled WGS sequence"/>
</dbReference>
<comment type="caution">
    <text evidence="1">The sequence shown here is derived from an EMBL/GenBank/DDBJ whole genome shotgun (WGS) entry which is preliminary data.</text>
</comment>
<evidence type="ECO:0000313" key="1">
    <source>
        <dbReference type="EMBL" id="KAK3285230.1"/>
    </source>
</evidence>
<dbReference type="AlphaFoldDB" id="A0AAE0LHQ7"/>
<name>A0AAE0LHQ7_9CHLO</name>
<gene>
    <name evidence="1" type="ORF">CYMTET_7153</name>
</gene>
<accession>A0AAE0LHQ7</accession>
<evidence type="ECO:0000313" key="2">
    <source>
        <dbReference type="Proteomes" id="UP001190700"/>
    </source>
</evidence>
<protein>
    <submittedName>
        <fullName evidence="1">Uncharacterized protein</fullName>
    </submittedName>
</protein>
<keyword evidence="2" id="KW-1185">Reference proteome</keyword>
<organism evidence="1 2">
    <name type="scientific">Cymbomonas tetramitiformis</name>
    <dbReference type="NCBI Taxonomy" id="36881"/>
    <lineage>
        <taxon>Eukaryota</taxon>
        <taxon>Viridiplantae</taxon>
        <taxon>Chlorophyta</taxon>
        <taxon>Pyramimonadophyceae</taxon>
        <taxon>Pyramimonadales</taxon>
        <taxon>Pyramimonadaceae</taxon>
        <taxon>Cymbomonas</taxon>
    </lineage>
</organism>